<proteinExistence type="predicted"/>
<gene>
    <name evidence="1" type="ORF">ELE36_01660</name>
</gene>
<name>A0A411HFC0_9GAMM</name>
<dbReference type="KEGG" id="xbc:ELE36_01660"/>
<evidence type="ECO:0000313" key="1">
    <source>
        <dbReference type="EMBL" id="QBB69185.1"/>
    </source>
</evidence>
<protein>
    <submittedName>
        <fullName evidence="1">Uncharacterized protein</fullName>
    </submittedName>
</protein>
<organism evidence="1 2">
    <name type="scientific">Pseudolysobacter antarcticus</name>
    <dbReference type="NCBI Taxonomy" id="2511995"/>
    <lineage>
        <taxon>Bacteria</taxon>
        <taxon>Pseudomonadati</taxon>
        <taxon>Pseudomonadota</taxon>
        <taxon>Gammaproteobacteria</taxon>
        <taxon>Lysobacterales</taxon>
        <taxon>Rhodanobacteraceae</taxon>
        <taxon>Pseudolysobacter</taxon>
    </lineage>
</organism>
<dbReference type="AlphaFoldDB" id="A0A411HFC0"/>
<accession>A0A411HFC0</accession>
<keyword evidence="2" id="KW-1185">Reference proteome</keyword>
<dbReference type="EMBL" id="CP035704">
    <property type="protein sequence ID" value="QBB69185.1"/>
    <property type="molecule type" value="Genomic_DNA"/>
</dbReference>
<sequence>MTTSSCAAATPQRTARVEAMLTSVSCGFGDEGGDADVFCNDDRGMFLCEILRAQKSVAGCSIDPSKSKVPDLDKLTDADFVKDGKMDQAAIAQPCIVWAYNEGYVAPNRQRWQQTCAIQLLDSLGCPTTSSGTSKACKAGAKPVCSALHQAGLVTACP</sequence>
<dbReference type="Proteomes" id="UP000291562">
    <property type="component" value="Chromosome"/>
</dbReference>
<reference evidence="1 2" key="1">
    <citation type="submission" date="2019-01" db="EMBL/GenBank/DDBJ databases">
        <title>Pseudolysobacter antarctica gen. nov., sp. nov., isolated from Fildes Peninsula, Antarctica.</title>
        <authorList>
            <person name="Wei Z."/>
            <person name="Peng F."/>
        </authorList>
    </citation>
    <scope>NUCLEOTIDE SEQUENCE [LARGE SCALE GENOMIC DNA]</scope>
    <source>
        <strain evidence="1 2">AQ6-296</strain>
    </source>
</reference>
<dbReference type="RefSeq" id="WP_129831441.1">
    <property type="nucleotide sequence ID" value="NZ_CP035704.1"/>
</dbReference>
<evidence type="ECO:0000313" key="2">
    <source>
        <dbReference type="Proteomes" id="UP000291562"/>
    </source>
</evidence>